<dbReference type="AlphaFoldDB" id="A0A3S3U196"/>
<dbReference type="PANTHER" id="PTHR38474">
    <property type="entry name" value="SLR0299 PROTEIN"/>
    <property type="match status" value="1"/>
</dbReference>
<dbReference type="PANTHER" id="PTHR38474:SF1">
    <property type="entry name" value="SLR0299 PROTEIN"/>
    <property type="match status" value="1"/>
</dbReference>
<dbReference type="Pfam" id="PF00302">
    <property type="entry name" value="CAT"/>
    <property type="match status" value="1"/>
</dbReference>
<proteinExistence type="predicted"/>
<dbReference type="RefSeq" id="WP_128389511.1">
    <property type="nucleotide sequence ID" value="NZ_SBII01000004.1"/>
</dbReference>
<dbReference type="OrthoDB" id="9801766at2"/>
<evidence type="ECO:0000313" key="3">
    <source>
        <dbReference type="Proteomes" id="UP000287527"/>
    </source>
</evidence>
<comment type="caution">
    <text evidence="2">The sequence shown here is derived from an EMBL/GenBank/DDBJ whole genome shotgun (WGS) entry which is preliminary data.</text>
</comment>
<keyword evidence="3" id="KW-1185">Reference proteome</keyword>
<accession>A0A3S3U196</accession>
<evidence type="ECO:0000256" key="1">
    <source>
        <dbReference type="PIRSR" id="PIRSR000440-1"/>
    </source>
</evidence>
<dbReference type="Gene3D" id="3.30.559.10">
    <property type="entry name" value="Chloramphenicol acetyltransferase-like domain"/>
    <property type="match status" value="1"/>
</dbReference>
<dbReference type="SUPFAM" id="SSF52777">
    <property type="entry name" value="CoA-dependent acyltransferases"/>
    <property type="match status" value="1"/>
</dbReference>
<protein>
    <submittedName>
        <fullName evidence="2">Chloramphenicol acetyltransferase</fullName>
    </submittedName>
</protein>
<sequence length="218" mass="25270">MKYLLDLDNWPRKDHFNFFKQFEEPFFGVTVTIDCTKAYNKAKEDGISFFLYYLHKSLAAANTVEAFRYRIKGNEVLVYDELHASPTINRPDGSFGFAYMDFHNDFETFYDEAQKETERVQNSKGLVPAVSGENVIHFSSIPWINFTSLSHARSFSFNDCIPKISFGKMTDTNGVKTMPVSVHVHHALMDGYHVGQFIERFQQLMDESEVKQEEVLKM</sequence>
<dbReference type="GO" id="GO:0008811">
    <property type="term" value="F:chloramphenicol O-acetyltransferase activity"/>
    <property type="evidence" value="ECO:0007669"/>
    <property type="project" value="InterPro"/>
</dbReference>
<dbReference type="Proteomes" id="UP000287527">
    <property type="component" value="Unassembled WGS sequence"/>
</dbReference>
<organism evidence="2 3">
    <name type="scientific">Flavobacterium cerinum</name>
    <dbReference type="NCBI Taxonomy" id="2502784"/>
    <lineage>
        <taxon>Bacteria</taxon>
        <taxon>Pseudomonadati</taxon>
        <taxon>Bacteroidota</taxon>
        <taxon>Flavobacteriia</taxon>
        <taxon>Flavobacteriales</taxon>
        <taxon>Flavobacteriaceae</taxon>
        <taxon>Flavobacterium</taxon>
    </lineage>
</organism>
<feature type="active site" description="Proton acceptor" evidence="1">
    <location>
        <position position="186"/>
    </location>
</feature>
<dbReference type="SMART" id="SM01059">
    <property type="entry name" value="CAT"/>
    <property type="match status" value="1"/>
</dbReference>
<evidence type="ECO:0000313" key="2">
    <source>
        <dbReference type="EMBL" id="RWX01032.1"/>
    </source>
</evidence>
<reference evidence="2 3" key="1">
    <citation type="submission" date="2019-01" db="EMBL/GenBank/DDBJ databases">
        <title>Flavobacterium sp. nov.,isolated from freshwater.</title>
        <authorList>
            <person name="Zhang R."/>
            <person name="Du Z.-J."/>
        </authorList>
    </citation>
    <scope>NUCLEOTIDE SEQUENCE [LARGE SCALE GENOMIC DNA]</scope>
    <source>
        <strain evidence="2 3">1E403</strain>
    </source>
</reference>
<dbReference type="InterPro" id="IPR001707">
    <property type="entry name" value="Cmp_AcTrfase"/>
</dbReference>
<gene>
    <name evidence="2" type="ORF">EPI11_08400</name>
</gene>
<dbReference type="InterPro" id="IPR023213">
    <property type="entry name" value="CAT-like_dom_sf"/>
</dbReference>
<dbReference type="PIRSF" id="PIRSF000440">
    <property type="entry name" value="CAT"/>
    <property type="match status" value="1"/>
</dbReference>
<keyword evidence="2" id="KW-0808">Transferase</keyword>
<dbReference type="EMBL" id="SBII01000004">
    <property type="protein sequence ID" value="RWX01032.1"/>
    <property type="molecule type" value="Genomic_DNA"/>
</dbReference>
<name>A0A3S3U196_9FLAO</name>